<dbReference type="EMBL" id="CAJNOV010015415">
    <property type="protein sequence ID" value="CAF1572485.1"/>
    <property type="molecule type" value="Genomic_DNA"/>
</dbReference>
<keyword evidence="1" id="KW-0732">Signal</keyword>
<dbReference type="Proteomes" id="UP000663866">
    <property type="component" value="Unassembled WGS sequence"/>
</dbReference>
<feature type="chain" id="PRO_5035607287" description="Ribosomal protein L9 domain-containing protein" evidence="1">
    <location>
        <begin position="21"/>
        <end position="164"/>
    </location>
</feature>
<name>A0A815TA17_9BILA</name>
<keyword evidence="10" id="KW-1185">Reference proteome</keyword>
<comment type="caution">
    <text evidence="3">The sequence shown here is derived from an EMBL/GenBank/DDBJ whole genome shotgun (WGS) entry which is preliminary data.</text>
</comment>
<dbReference type="AlphaFoldDB" id="A0A815TA17"/>
<evidence type="ECO:0000313" key="4">
    <source>
        <dbReference type="EMBL" id="CAF1572485.1"/>
    </source>
</evidence>
<protein>
    <recommendedName>
        <fullName evidence="2">Ribosomal protein L9 domain-containing protein</fullName>
    </recommendedName>
</protein>
<reference evidence="3" key="1">
    <citation type="submission" date="2021-02" db="EMBL/GenBank/DDBJ databases">
        <authorList>
            <person name="Nowell W R."/>
        </authorList>
    </citation>
    <scope>NUCLEOTIDE SEQUENCE</scope>
</reference>
<dbReference type="EMBL" id="CAJNOW010006826">
    <property type="protein sequence ID" value="CAF1498347.1"/>
    <property type="molecule type" value="Genomic_DNA"/>
</dbReference>
<evidence type="ECO:0000256" key="1">
    <source>
        <dbReference type="SAM" id="SignalP"/>
    </source>
</evidence>
<evidence type="ECO:0000313" key="9">
    <source>
        <dbReference type="Proteomes" id="UP000663834"/>
    </source>
</evidence>
<evidence type="ECO:0000259" key="2">
    <source>
        <dbReference type="Pfam" id="PF01281"/>
    </source>
</evidence>
<dbReference type="InterPro" id="IPR020070">
    <property type="entry name" value="Ribosomal_bL9_N"/>
</dbReference>
<evidence type="ECO:0000313" key="7">
    <source>
        <dbReference type="EMBL" id="CAF4396566.1"/>
    </source>
</evidence>
<feature type="signal peptide" evidence="1">
    <location>
        <begin position="1"/>
        <end position="20"/>
    </location>
</feature>
<feature type="domain" description="Ribosomal protein L9" evidence="2">
    <location>
        <begin position="94"/>
        <end position="127"/>
    </location>
</feature>
<dbReference type="EMBL" id="CAJNRF010014834">
    <property type="protein sequence ID" value="CAF2161832.1"/>
    <property type="molecule type" value="Genomic_DNA"/>
</dbReference>
<dbReference type="EMBL" id="CAJOBG010040299">
    <property type="protein sequence ID" value="CAF4396566.1"/>
    <property type="molecule type" value="Genomic_DNA"/>
</dbReference>
<evidence type="ECO:0000313" key="10">
    <source>
        <dbReference type="Proteomes" id="UP000663866"/>
    </source>
</evidence>
<dbReference type="Pfam" id="PF01281">
    <property type="entry name" value="Ribosomal_L9_N"/>
    <property type="match status" value="1"/>
</dbReference>
<dbReference type="Proteomes" id="UP000663855">
    <property type="component" value="Unassembled WGS sequence"/>
</dbReference>
<proteinExistence type="predicted"/>
<sequence>MESFVVNLLLLLFLTPCYIAFSSSSSSSSKNSQFHYTHNKQQLNTLYNKLIQSIQEYSRPLQIPGVFATWVGINHRGQVATYEDGQRFLVHKGNNFGKNSQTVAVDARYMSNNWSPRGSAVNVNPEKSVNLADLVKSGGAYYNPICDNCIHGSQRMQERFRNRK</sequence>
<dbReference type="Proteomes" id="UP000663834">
    <property type="component" value="Unassembled WGS sequence"/>
</dbReference>
<dbReference type="Proteomes" id="UP000681720">
    <property type="component" value="Unassembled WGS sequence"/>
</dbReference>
<dbReference type="EMBL" id="CAJOBJ010110144">
    <property type="protein sequence ID" value="CAF4627710.1"/>
    <property type="molecule type" value="Genomic_DNA"/>
</dbReference>
<organism evidence="3 9">
    <name type="scientific">Rotaria magnacalcarata</name>
    <dbReference type="NCBI Taxonomy" id="392030"/>
    <lineage>
        <taxon>Eukaryota</taxon>
        <taxon>Metazoa</taxon>
        <taxon>Spiralia</taxon>
        <taxon>Gnathifera</taxon>
        <taxon>Rotifera</taxon>
        <taxon>Eurotatoria</taxon>
        <taxon>Bdelloidea</taxon>
        <taxon>Philodinida</taxon>
        <taxon>Philodinidae</taxon>
        <taxon>Rotaria</taxon>
    </lineage>
</organism>
<dbReference type="Proteomes" id="UP000663824">
    <property type="component" value="Unassembled WGS sequence"/>
</dbReference>
<evidence type="ECO:0000313" key="3">
    <source>
        <dbReference type="EMBL" id="CAF1498347.1"/>
    </source>
</evidence>
<accession>A0A815TA17</accession>
<evidence type="ECO:0000313" key="6">
    <source>
        <dbReference type="EMBL" id="CAF2161832.1"/>
    </source>
</evidence>
<dbReference type="EMBL" id="CAJNRE010002639">
    <property type="protein sequence ID" value="CAF1986818.1"/>
    <property type="molecule type" value="Genomic_DNA"/>
</dbReference>
<gene>
    <name evidence="4" type="ORF">CJN711_LOCUS32083</name>
    <name evidence="8" type="ORF">GIL414_LOCUS40068</name>
    <name evidence="3" type="ORF">KQP761_LOCUS14492</name>
    <name evidence="5" type="ORF">MBJ925_LOCUS7572</name>
    <name evidence="7" type="ORF">OVN521_LOCUS34621</name>
    <name evidence="6" type="ORF">WKI299_LOCUS32250</name>
</gene>
<evidence type="ECO:0000313" key="5">
    <source>
        <dbReference type="EMBL" id="CAF1986818.1"/>
    </source>
</evidence>
<evidence type="ECO:0000313" key="8">
    <source>
        <dbReference type="EMBL" id="CAF4627710.1"/>
    </source>
</evidence>
<dbReference type="OrthoDB" id="2428896at2759"/>
<dbReference type="Proteomes" id="UP000663856">
    <property type="component" value="Unassembled WGS sequence"/>
</dbReference>